<dbReference type="AlphaFoldDB" id="A0A1J1HT16"/>
<gene>
    <name evidence="2" type="ORF">CLUMA_CG004825</name>
</gene>
<dbReference type="OrthoDB" id="7779401at2759"/>
<dbReference type="SUPFAM" id="SSF52058">
    <property type="entry name" value="L domain-like"/>
    <property type="match status" value="1"/>
</dbReference>
<proteinExistence type="predicted"/>
<reference evidence="2 3" key="1">
    <citation type="submission" date="2015-04" db="EMBL/GenBank/DDBJ databases">
        <authorList>
            <person name="Syromyatnikov M.Y."/>
            <person name="Popov V.N."/>
        </authorList>
    </citation>
    <scope>NUCLEOTIDE SEQUENCE [LARGE SCALE GENOMIC DNA]</scope>
</reference>
<accession>A0A1J1HT16</accession>
<protein>
    <submittedName>
        <fullName evidence="2">CLUMA_CG004825, isoform A</fullName>
    </submittedName>
</protein>
<dbReference type="EMBL" id="CVRI01000020">
    <property type="protein sequence ID" value="CRK91139.1"/>
    <property type="molecule type" value="Genomic_DNA"/>
</dbReference>
<keyword evidence="3" id="KW-1185">Reference proteome</keyword>
<organism evidence="2 3">
    <name type="scientific">Clunio marinus</name>
    <dbReference type="NCBI Taxonomy" id="568069"/>
    <lineage>
        <taxon>Eukaryota</taxon>
        <taxon>Metazoa</taxon>
        <taxon>Ecdysozoa</taxon>
        <taxon>Arthropoda</taxon>
        <taxon>Hexapoda</taxon>
        <taxon>Insecta</taxon>
        <taxon>Pterygota</taxon>
        <taxon>Neoptera</taxon>
        <taxon>Endopterygota</taxon>
        <taxon>Diptera</taxon>
        <taxon>Nematocera</taxon>
        <taxon>Chironomoidea</taxon>
        <taxon>Chironomidae</taxon>
        <taxon>Clunio</taxon>
    </lineage>
</organism>
<feature type="signal peptide" evidence="1">
    <location>
        <begin position="1"/>
        <end position="18"/>
    </location>
</feature>
<keyword evidence="1" id="KW-0732">Signal</keyword>
<name>A0A1J1HT16_9DIPT</name>
<dbReference type="Proteomes" id="UP000183832">
    <property type="component" value="Unassembled WGS sequence"/>
</dbReference>
<feature type="chain" id="PRO_5012158955" evidence="1">
    <location>
        <begin position="19"/>
        <end position="231"/>
    </location>
</feature>
<evidence type="ECO:0000313" key="3">
    <source>
        <dbReference type="Proteomes" id="UP000183832"/>
    </source>
</evidence>
<sequence>MNLIRFIFATAFCSSVLSFELNCLFRRSFHFLVWREIYGCDCWVVHTTGNTIALEDLSRNLQQFPSNFDHFFPNLFDIFLAPSGLTTITAEDLKPFPALIRLEIPDNRIQHVEGNLFQHTPNMRAVGFSFNSIETVGLGLFEGLRGFTAPGSLVSFLGNTCISESANGPEQIAILIQNLERDCLPPITTTTTTEAAVDECPSSCRTLIDSFASRIEQLEMQMKEILGKLQV</sequence>
<evidence type="ECO:0000313" key="2">
    <source>
        <dbReference type="EMBL" id="CRK91139.1"/>
    </source>
</evidence>
<evidence type="ECO:0000256" key="1">
    <source>
        <dbReference type="SAM" id="SignalP"/>
    </source>
</evidence>
<dbReference type="Gene3D" id="3.80.10.10">
    <property type="entry name" value="Ribonuclease Inhibitor"/>
    <property type="match status" value="1"/>
</dbReference>
<dbReference type="InterPro" id="IPR032675">
    <property type="entry name" value="LRR_dom_sf"/>
</dbReference>